<dbReference type="RefSeq" id="WP_011775220.1">
    <property type="nucleotide sequence ID" value="NC_008711.1"/>
</dbReference>
<dbReference type="InterPro" id="IPR027417">
    <property type="entry name" value="P-loop_NTPase"/>
</dbReference>
<evidence type="ECO:0000256" key="2">
    <source>
        <dbReference type="ARBA" id="ARBA00011322"/>
    </source>
</evidence>
<dbReference type="PANTHER" id="PTHR32114">
    <property type="entry name" value="ABC TRANSPORTER ABCH.3"/>
    <property type="match status" value="1"/>
</dbReference>
<sequence length="1004" mass="107296">MRIHRLDIEAFGPFATPQHIDFDHLSAQGLFLLNGATGAGKTSILDAICFALYGSVPGARQEGKRLRSDHAAPGAEPRVVCEFSARGRRFEVTRSPAWDRPSARGRNGFTTQQAKTLLRERVAGSWEEKSSRNDEVGAELSDVLGMDREQFTRVVMLPQGDFAAFLRSKANDRLELLQKLFGTQRFEAVERQLVHQAAEAARAVQENASELKLLLDRVASEQDQLGLPAADTSAAGTEPGQEPEAWLAGVEAEVEAEWKRRQNEAAEAESLSSRLMEHFQEAQEKSQRHGRLGAAMQRRVLLELAAPRALENKEMLGKHRRAAVLSGQLEAVDSAARKLHTASARAAGLREKLDAAGLDAAKPTIALETVKASCAVLEARLPEEQRLEGITVRLAARRGELAEHLSAAEAAATVVDQLREEVSAVELEIQPLEPLADQLAEREREATAAAELVGIVARHATAASELDVITGKHLHARSASQDLRQKWLDVRELRLANAAGELAAALESGKPCAVCGSEEHPNPAQAVRTALSLAQEEEEARERFEASERALGLLAEQVSSAAQVLAGLVAQGGSADAAAAESTLADARAAALAARTAEASLEKLRVRHEALIKRIVLAQEEHDASVGAAAQASAAVHVLQEQCVALETDLAGLRGDFSSLRDRLEALEAERGLLQAAVDADRELERAEQARQDAAASLDKALSESGFASADDARREILSPADVVGLEKDLADFDAESSRLDELFGSEDLVLAAKEASIGEHPLGEAELAESKLHAANAADDARAKALSAGLAGKSAAAVARFRTEYQSLAQAGREPRNRAQMLAELADTVRGSGDNSYRMSLNAYVLAARLEQVATAASERLVAMSDGRYTLQHTDAKAARGAKSGLGLEVVDEWTGQRRDTSTLSGGESFMASLSLALGLADVVQQEAGGVDIETLFVDEGFGSLDDQALEQVMDALEGLRDGGRVVGLVSHVGEMKQRITNQLQVVKGRHGSSVRIAEAGPV</sequence>
<evidence type="ECO:0000256" key="3">
    <source>
        <dbReference type="ARBA" id="ARBA00013368"/>
    </source>
</evidence>
<dbReference type="EMBL" id="CP000474">
    <property type="protein sequence ID" value="ABM07659.1"/>
    <property type="molecule type" value="Genomic_DNA"/>
</dbReference>
<evidence type="ECO:0000313" key="7">
    <source>
        <dbReference type="Proteomes" id="UP000000637"/>
    </source>
</evidence>
<proteinExistence type="inferred from homology"/>
<dbReference type="STRING" id="290340.AAur_2557"/>
<name>A1R7R6_PAEAT</name>
<keyword evidence="7" id="KW-1185">Reference proteome</keyword>
<comment type="similarity">
    <text evidence="1">Belongs to the SMC family. SbcC subfamily.</text>
</comment>
<dbReference type="PANTHER" id="PTHR32114:SF2">
    <property type="entry name" value="ABC TRANSPORTER ABCH.3"/>
    <property type="match status" value="1"/>
</dbReference>
<feature type="coiled-coil region" evidence="4">
    <location>
        <begin position="594"/>
        <end position="621"/>
    </location>
</feature>
<accession>A1R7R6</accession>
<dbReference type="Gene3D" id="3.40.50.300">
    <property type="entry name" value="P-loop containing nucleotide triphosphate hydrolases"/>
    <property type="match status" value="2"/>
</dbReference>
<feature type="domain" description="Rad50/SbcC-type AAA" evidence="5">
    <location>
        <begin position="5"/>
        <end position="206"/>
    </location>
</feature>
<evidence type="ECO:0000256" key="4">
    <source>
        <dbReference type="SAM" id="Coils"/>
    </source>
</evidence>
<dbReference type="InterPro" id="IPR038729">
    <property type="entry name" value="Rad50/SbcC_AAA"/>
</dbReference>
<feature type="coiled-coil region" evidence="4">
    <location>
        <begin position="650"/>
        <end position="704"/>
    </location>
</feature>
<dbReference type="GO" id="GO:0006302">
    <property type="term" value="P:double-strand break repair"/>
    <property type="evidence" value="ECO:0007669"/>
    <property type="project" value="InterPro"/>
</dbReference>
<dbReference type="GO" id="GO:0016887">
    <property type="term" value="F:ATP hydrolysis activity"/>
    <property type="evidence" value="ECO:0007669"/>
    <property type="project" value="InterPro"/>
</dbReference>
<dbReference type="OrthoDB" id="9795626at2"/>
<dbReference type="Proteomes" id="UP000000637">
    <property type="component" value="Chromosome"/>
</dbReference>
<dbReference type="KEGG" id="aau:AAur_2557"/>
<protein>
    <recommendedName>
        <fullName evidence="3">Nuclease SbcCD subunit C</fullName>
    </recommendedName>
</protein>
<evidence type="ECO:0000259" key="5">
    <source>
        <dbReference type="Pfam" id="PF13476"/>
    </source>
</evidence>
<dbReference type="AlphaFoldDB" id="A1R7R6"/>
<reference evidence="6 7" key="1">
    <citation type="journal article" date="2006" name="PLoS Genet.">
        <title>Secrets of soil survival revealed by the genome sequence of Arthrobacter aurescens TC1.</title>
        <authorList>
            <person name="Mongodin E.F."/>
            <person name="Shapir N."/>
            <person name="Daugherty S.C."/>
            <person name="DeBoy R.T."/>
            <person name="Emerson J.B."/>
            <person name="Shvartzbeyn A."/>
            <person name="Radune D."/>
            <person name="Vamathevan J."/>
            <person name="Riggs F."/>
            <person name="Grinberg V."/>
            <person name="Khouri H."/>
            <person name="Wackett L.P."/>
            <person name="Nelson K.E."/>
            <person name="Sadowsky M.J."/>
        </authorList>
    </citation>
    <scope>NUCLEOTIDE SEQUENCE [LARGE SCALE GENOMIC DNA]</scope>
    <source>
        <strain evidence="6 7">TC1</strain>
    </source>
</reference>
<dbReference type="HOGENOM" id="CLU_004785_2_0_11"/>
<gene>
    <name evidence="6" type="ordered locus">AAur_2557</name>
</gene>
<comment type="subunit">
    <text evidence="2">Heterodimer of SbcC and SbcD.</text>
</comment>
<dbReference type="Pfam" id="PF13558">
    <property type="entry name" value="SbcC_Walker_B"/>
    <property type="match status" value="1"/>
</dbReference>
<dbReference type="SUPFAM" id="SSF52540">
    <property type="entry name" value="P-loop containing nucleoside triphosphate hydrolases"/>
    <property type="match status" value="1"/>
</dbReference>
<evidence type="ECO:0000313" key="6">
    <source>
        <dbReference type="EMBL" id="ABM07659.1"/>
    </source>
</evidence>
<evidence type="ECO:0000256" key="1">
    <source>
        <dbReference type="ARBA" id="ARBA00006930"/>
    </source>
</evidence>
<dbReference type="Pfam" id="PF13476">
    <property type="entry name" value="AAA_23"/>
    <property type="match status" value="1"/>
</dbReference>
<keyword evidence="4" id="KW-0175">Coiled coil</keyword>
<organism evidence="6 7">
    <name type="scientific">Paenarthrobacter aurescens (strain TC1)</name>
    <dbReference type="NCBI Taxonomy" id="290340"/>
    <lineage>
        <taxon>Bacteria</taxon>
        <taxon>Bacillati</taxon>
        <taxon>Actinomycetota</taxon>
        <taxon>Actinomycetes</taxon>
        <taxon>Micrococcales</taxon>
        <taxon>Micrococcaceae</taxon>
        <taxon>Paenarthrobacter</taxon>
    </lineage>
</organism>
<dbReference type="eggNOG" id="COG0419">
    <property type="taxonomic scope" value="Bacteria"/>
</dbReference>